<reference evidence="1" key="1">
    <citation type="submission" date="2021-02" db="EMBL/GenBank/DDBJ databases">
        <authorList>
            <person name="Nowell W R."/>
        </authorList>
    </citation>
    <scope>NUCLEOTIDE SEQUENCE</scope>
</reference>
<sequence>MIESSLALTCYDCLNCPYPWSSYGIQTYGSTLGVFSRVRSCYKKEFYNVIDRRLDRVVRGALDRECYSGKTETANERSVTLFHPWLKYENTFNIKPCSRHFDLHKKDIIKSKTS</sequence>
<proteinExistence type="predicted"/>
<comment type="caution">
    <text evidence="1">The sequence shown here is derived from an EMBL/GenBank/DDBJ whole genome shotgun (WGS) entry which is preliminary data.</text>
</comment>
<name>A0A813VM06_ADIRI</name>
<dbReference type="EMBL" id="CAJNOJ010000021">
    <property type="protein sequence ID" value="CAF0847726.1"/>
    <property type="molecule type" value="Genomic_DNA"/>
</dbReference>
<protein>
    <submittedName>
        <fullName evidence="1">Uncharacterized protein</fullName>
    </submittedName>
</protein>
<organism evidence="1 2">
    <name type="scientific">Adineta ricciae</name>
    <name type="common">Rotifer</name>
    <dbReference type="NCBI Taxonomy" id="249248"/>
    <lineage>
        <taxon>Eukaryota</taxon>
        <taxon>Metazoa</taxon>
        <taxon>Spiralia</taxon>
        <taxon>Gnathifera</taxon>
        <taxon>Rotifera</taxon>
        <taxon>Eurotatoria</taxon>
        <taxon>Bdelloidea</taxon>
        <taxon>Adinetida</taxon>
        <taxon>Adinetidae</taxon>
        <taxon>Adineta</taxon>
    </lineage>
</organism>
<gene>
    <name evidence="1" type="ORF">EDS130_LOCUS7161</name>
</gene>
<dbReference type="AlphaFoldDB" id="A0A813VM06"/>
<dbReference type="Proteomes" id="UP000663852">
    <property type="component" value="Unassembled WGS sequence"/>
</dbReference>
<evidence type="ECO:0000313" key="1">
    <source>
        <dbReference type="EMBL" id="CAF0847726.1"/>
    </source>
</evidence>
<evidence type="ECO:0000313" key="2">
    <source>
        <dbReference type="Proteomes" id="UP000663852"/>
    </source>
</evidence>
<dbReference type="OrthoDB" id="10395497at2759"/>
<accession>A0A813VM06</accession>